<sequence length="23" mass="2833">MGNFTCYFRSSHHFIKPFFDCTF</sequence>
<dbReference type="EMBL" id="GGEC01059083">
    <property type="protein sequence ID" value="MBX39567.1"/>
    <property type="molecule type" value="Transcribed_RNA"/>
</dbReference>
<name>A0A2P2NAR6_RHIMU</name>
<protein>
    <submittedName>
        <fullName evidence="1">Uncharacterized protein</fullName>
    </submittedName>
</protein>
<proteinExistence type="predicted"/>
<reference evidence="1" key="1">
    <citation type="submission" date="2018-02" db="EMBL/GenBank/DDBJ databases">
        <title>Rhizophora mucronata_Transcriptome.</title>
        <authorList>
            <person name="Meera S.P."/>
            <person name="Sreeshan A."/>
            <person name="Augustine A."/>
        </authorList>
    </citation>
    <scope>NUCLEOTIDE SEQUENCE</scope>
    <source>
        <tissue evidence="1">Leaf</tissue>
    </source>
</reference>
<organism evidence="1">
    <name type="scientific">Rhizophora mucronata</name>
    <name type="common">Asiatic mangrove</name>
    <dbReference type="NCBI Taxonomy" id="61149"/>
    <lineage>
        <taxon>Eukaryota</taxon>
        <taxon>Viridiplantae</taxon>
        <taxon>Streptophyta</taxon>
        <taxon>Embryophyta</taxon>
        <taxon>Tracheophyta</taxon>
        <taxon>Spermatophyta</taxon>
        <taxon>Magnoliopsida</taxon>
        <taxon>eudicotyledons</taxon>
        <taxon>Gunneridae</taxon>
        <taxon>Pentapetalae</taxon>
        <taxon>rosids</taxon>
        <taxon>fabids</taxon>
        <taxon>Malpighiales</taxon>
        <taxon>Rhizophoraceae</taxon>
        <taxon>Rhizophora</taxon>
    </lineage>
</organism>
<dbReference type="AlphaFoldDB" id="A0A2P2NAR6"/>
<evidence type="ECO:0000313" key="1">
    <source>
        <dbReference type="EMBL" id="MBX39567.1"/>
    </source>
</evidence>
<accession>A0A2P2NAR6</accession>